<reference evidence="2" key="2">
    <citation type="submission" date="2022-01" db="EMBL/GenBank/DDBJ databases">
        <authorList>
            <person name="Zivanovic Y."/>
            <person name="Moreira D."/>
            <person name="Lopez-Garcia P."/>
        </authorList>
    </citation>
    <scope>NUCLEOTIDE SEQUENCE</scope>
    <source>
        <strain evidence="2">G9</strain>
    </source>
</reference>
<proteinExistence type="predicted"/>
<dbReference type="Proteomes" id="UP001154265">
    <property type="component" value="Unassembled WGS sequence"/>
</dbReference>
<accession>A0ABT6EXD5</accession>
<name>A0ABT6EXD5_9SYNE</name>
<keyword evidence="3" id="KW-1185">Reference proteome</keyword>
<protein>
    <submittedName>
        <fullName evidence="2">DUF3493 domain-containing protein</fullName>
    </submittedName>
</protein>
<dbReference type="EMBL" id="JAKKUT010000002">
    <property type="protein sequence ID" value="MDG2990460.1"/>
    <property type="molecule type" value="Genomic_DNA"/>
</dbReference>
<sequence length="82" mass="9176">MSPPDPSYLSRLRREAQAPFRGLRQVFYLVFAASGLMGGFILFLKAIAGHGGEDIGWSLALQIGVVVVMLSLWRWEQQRSPK</sequence>
<keyword evidence="1" id="KW-1133">Transmembrane helix</keyword>
<evidence type="ECO:0000313" key="3">
    <source>
        <dbReference type="Proteomes" id="UP001154265"/>
    </source>
</evidence>
<dbReference type="InterPro" id="IPR021883">
    <property type="entry name" value="LPA1-like"/>
</dbReference>
<comment type="caution">
    <text evidence="2">The sequence shown here is derived from an EMBL/GenBank/DDBJ whole genome shotgun (WGS) entry which is preliminary data.</text>
</comment>
<evidence type="ECO:0000256" key="1">
    <source>
        <dbReference type="SAM" id="Phobius"/>
    </source>
</evidence>
<dbReference type="Pfam" id="PF11998">
    <property type="entry name" value="DUF3493"/>
    <property type="match status" value="1"/>
</dbReference>
<reference evidence="2" key="1">
    <citation type="journal article" date="2022" name="Genome Biol. Evol.">
        <title>A New Gene Family Diagnostic for Intracellular Biomineralization of Amorphous Ca Carbonates by Cyanobacteria.</title>
        <authorList>
            <person name="Benzerara K."/>
            <person name="Duprat E."/>
            <person name="Bitard-Feildel T."/>
            <person name="Caumes G."/>
            <person name="Cassier-Chauvat C."/>
            <person name="Chauvat F."/>
            <person name="Dezi M."/>
            <person name="Diop S.I."/>
            <person name="Gaschignard G."/>
            <person name="Gorgen S."/>
            <person name="Gugger M."/>
            <person name="Lopez-Garcia P."/>
            <person name="Millet M."/>
            <person name="Skouri-Panet F."/>
            <person name="Moreira D."/>
            <person name="Callebaut I."/>
        </authorList>
    </citation>
    <scope>NUCLEOTIDE SEQUENCE</scope>
    <source>
        <strain evidence="2">G9</strain>
    </source>
</reference>
<dbReference type="RefSeq" id="WP_277866371.1">
    <property type="nucleotide sequence ID" value="NZ_JAKKUT010000002.1"/>
</dbReference>
<feature type="transmembrane region" description="Helical" evidence="1">
    <location>
        <begin position="26"/>
        <end position="49"/>
    </location>
</feature>
<keyword evidence="1" id="KW-0812">Transmembrane</keyword>
<feature type="transmembrane region" description="Helical" evidence="1">
    <location>
        <begin position="55"/>
        <end position="73"/>
    </location>
</feature>
<gene>
    <name evidence="2" type="ORF">L3556_05865</name>
</gene>
<evidence type="ECO:0000313" key="2">
    <source>
        <dbReference type="EMBL" id="MDG2990460.1"/>
    </source>
</evidence>
<organism evidence="2 3">
    <name type="scientific">Candidatus Synechococcus calcipolaris G9</name>
    <dbReference type="NCBI Taxonomy" id="1497997"/>
    <lineage>
        <taxon>Bacteria</taxon>
        <taxon>Bacillati</taxon>
        <taxon>Cyanobacteriota</taxon>
        <taxon>Cyanophyceae</taxon>
        <taxon>Synechococcales</taxon>
        <taxon>Synechococcaceae</taxon>
        <taxon>Synechococcus</taxon>
    </lineage>
</organism>
<keyword evidence="1" id="KW-0472">Membrane</keyword>